<evidence type="ECO:0000313" key="2">
    <source>
        <dbReference type="EMBL" id="GAH61200.1"/>
    </source>
</evidence>
<comment type="caution">
    <text evidence="2">The sequence shown here is derived from an EMBL/GenBank/DDBJ whole genome shotgun (WGS) entry which is preliminary data.</text>
</comment>
<feature type="region of interest" description="Disordered" evidence="1">
    <location>
        <begin position="139"/>
        <end position="160"/>
    </location>
</feature>
<gene>
    <name evidence="2" type="ORF">S03H2_29157</name>
</gene>
<feature type="compositionally biased region" description="Polar residues" evidence="1">
    <location>
        <begin position="166"/>
        <end position="180"/>
    </location>
</feature>
<accession>X1HVV0</accession>
<organism evidence="2">
    <name type="scientific">marine sediment metagenome</name>
    <dbReference type="NCBI Taxonomy" id="412755"/>
    <lineage>
        <taxon>unclassified sequences</taxon>
        <taxon>metagenomes</taxon>
        <taxon>ecological metagenomes</taxon>
    </lineage>
</organism>
<sequence length="221" mass="25494">TKHPDQDKIIDFVGSKMKPDRYQNDTYIGSNMKLSLVSKRYPNNTNLNITNATTTKEGKDAVVAVDFKKLKEEGEERMRVMRERMVELDFKEEFIEKILKDYSVKKVDEKLDLLMERKNIKSPAGWLRTALKNDYQGVEKEGYDEEPAEESSNLKSRGTMHRALNESEQIDLSPTENTDIPEQVSREKDLKAIKLIQDNISACISPIPWRGRVRLRGKESG</sequence>
<evidence type="ECO:0000256" key="1">
    <source>
        <dbReference type="SAM" id="MobiDB-lite"/>
    </source>
</evidence>
<name>X1HVV0_9ZZZZ</name>
<dbReference type="EMBL" id="BARU01017585">
    <property type="protein sequence ID" value="GAH61200.1"/>
    <property type="molecule type" value="Genomic_DNA"/>
</dbReference>
<feature type="region of interest" description="Disordered" evidence="1">
    <location>
        <begin position="165"/>
        <end position="184"/>
    </location>
</feature>
<proteinExistence type="predicted"/>
<dbReference type="AlphaFoldDB" id="X1HVV0"/>
<reference evidence="2" key="1">
    <citation type="journal article" date="2014" name="Front. Microbiol.">
        <title>High frequency of phylogenetically diverse reductive dehalogenase-homologous genes in deep subseafloor sedimentary metagenomes.</title>
        <authorList>
            <person name="Kawai M."/>
            <person name="Futagami T."/>
            <person name="Toyoda A."/>
            <person name="Takaki Y."/>
            <person name="Nishi S."/>
            <person name="Hori S."/>
            <person name="Arai W."/>
            <person name="Tsubouchi T."/>
            <person name="Morono Y."/>
            <person name="Uchiyama I."/>
            <person name="Ito T."/>
            <person name="Fujiyama A."/>
            <person name="Inagaki F."/>
            <person name="Takami H."/>
        </authorList>
    </citation>
    <scope>NUCLEOTIDE SEQUENCE</scope>
    <source>
        <strain evidence="2">Expedition CK06-06</strain>
    </source>
</reference>
<protein>
    <submittedName>
        <fullName evidence="2">Uncharacterized protein</fullName>
    </submittedName>
</protein>
<feature type="non-terminal residue" evidence="2">
    <location>
        <position position="1"/>
    </location>
</feature>